<dbReference type="PANTHER" id="PTHR33619:SF3">
    <property type="entry name" value="POLYSACCHARIDE EXPORT PROTEIN GFCE-RELATED"/>
    <property type="match status" value="1"/>
</dbReference>
<evidence type="ECO:0000259" key="4">
    <source>
        <dbReference type="Pfam" id="PF02563"/>
    </source>
</evidence>
<protein>
    <submittedName>
        <fullName evidence="6">Protein involved in polysaccharide export, contains SLBB domain of the beta-grasp fold</fullName>
    </submittedName>
</protein>
<dbReference type="RefSeq" id="WP_090659149.1">
    <property type="nucleotide sequence ID" value="NZ_FOXQ01000007.1"/>
</dbReference>
<dbReference type="STRING" id="1465490.SAMN05444277_107173"/>
<gene>
    <name evidence="6" type="ORF">SAMN05444277_107173</name>
</gene>
<evidence type="ECO:0000313" key="6">
    <source>
        <dbReference type="EMBL" id="SFQ26368.1"/>
    </source>
</evidence>
<dbReference type="OrthoDB" id="9808948at2"/>
<proteinExistence type="predicted"/>
<evidence type="ECO:0000313" key="7">
    <source>
        <dbReference type="Proteomes" id="UP000199031"/>
    </source>
</evidence>
<keyword evidence="7" id="KW-1185">Reference proteome</keyword>
<dbReference type="Gene3D" id="3.10.560.10">
    <property type="entry name" value="Outer membrane lipoprotein wza domain like"/>
    <property type="match status" value="6"/>
</dbReference>
<dbReference type="Pfam" id="PF10531">
    <property type="entry name" value="SLBB"/>
    <property type="match status" value="5"/>
</dbReference>
<dbReference type="Gene3D" id="3.30.1950.10">
    <property type="entry name" value="wza like domain"/>
    <property type="match status" value="1"/>
</dbReference>
<feature type="domain" description="Soluble ligand binding" evidence="5">
    <location>
        <begin position="322"/>
        <end position="369"/>
    </location>
</feature>
<dbReference type="PANTHER" id="PTHR33619">
    <property type="entry name" value="POLYSACCHARIDE EXPORT PROTEIN GFCE-RELATED"/>
    <property type="match status" value="1"/>
</dbReference>
<evidence type="ECO:0000256" key="1">
    <source>
        <dbReference type="ARBA" id="ARBA00022729"/>
    </source>
</evidence>
<dbReference type="EMBL" id="FOXQ01000007">
    <property type="protein sequence ID" value="SFQ26368.1"/>
    <property type="molecule type" value="Genomic_DNA"/>
</dbReference>
<feature type="domain" description="Soluble ligand binding" evidence="5">
    <location>
        <begin position="246"/>
        <end position="283"/>
    </location>
</feature>
<feature type="signal peptide" evidence="3">
    <location>
        <begin position="1"/>
        <end position="25"/>
    </location>
</feature>
<accession>A0A1I5X348</accession>
<dbReference type="Pfam" id="PF02563">
    <property type="entry name" value="Poly_export"/>
    <property type="match status" value="1"/>
</dbReference>
<feature type="domain" description="Soluble ligand binding" evidence="5">
    <location>
        <begin position="591"/>
        <end position="633"/>
    </location>
</feature>
<name>A0A1I5X348_9BACT</name>
<dbReference type="InterPro" id="IPR003715">
    <property type="entry name" value="Poly_export_N"/>
</dbReference>
<reference evidence="6 7" key="1">
    <citation type="submission" date="2016-10" db="EMBL/GenBank/DDBJ databases">
        <authorList>
            <person name="de Groot N.N."/>
        </authorList>
    </citation>
    <scope>NUCLEOTIDE SEQUENCE [LARGE SCALE GENOMIC DNA]</scope>
    <source>
        <strain evidence="6 7">DSM 28286</strain>
    </source>
</reference>
<dbReference type="GO" id="GO:0015159">
    <property type="term" value="F:polysaccharide transmembrane transporter activity"/>
    <property type="evidence" value="ECO:0007669"/>
    <property type="project" value="InterPro"/>
</dbReference>
<dbReference type="InterPro" id="IPR019554">
    <property type="entry name" value="Soluble_ligand-bd"/>
</dbReference>
<evidence type="ECO:0000259" key="5">
    <source>
        <dbReference type="Pfam" id="PF10531"/>
    </source>
</evidence>
<keyword evidence="2" id="KW-0812">Transmembrane</keyword>
<evidence type="ECO:0000256" key="2">
    <source>
        <dbReference type="SAM" id="Phobius"/>
    </source>
</evidence>
<dbReference type="Proteomes" id="UP000199031">
    <property type="component" value="Unassembled WGS sequence"/>
</dbReference>
<feature type="domain" description="Soluble ligand binding" evidence="5">
    <location>
        <begin position="492"/>
        <end position="539"/>
    </location>
</feature>
<feature type="chain" id="PRO_5011436447" evidence="3">
    <location>
        <begin position="26"/>
        <end position="815"/>
    </location>
</feature>
<evidence type="ECO:0000256" key="3">
    <source>
        <dbReference type="SAM" id="SignalP"/>
    </source>
</evidence>
<dbReference type="InterPro" id="IPR049712">
    <property type="entry name" value="Poly_export"/>
</dbReference>
<organism evidence="6 7">
    <name type="scientific">Parafilimonas terrae</name>
    <dbReference type="NCBI Taxonomy" id="1465490"/>
    <lineage>
        <taxon>Bacteria</taxon>
        <taxon>Pseudomonadati</taxon>
        <taxon>Bacteroidota</taxon>
        <taxon>Chitinophagia</taxon>
        <taxon>Chitinophagales</taxon>
        <taxon>Chitinophagaceae</taxon>
        <taxon>Parafilimonas</taxon>
    </lineage>
</organism>
<feature type="domain" description="Polysaccharide export protein N-terminal" evidence="4">
    <location>
        <begin position="153"/>
        <end position="215"/>
    </location>
</feature>
<keyword evidence="2" id="KW-0472">Membrane</keyword>
<keyword evidence="1 3" id="KW-0732">Signal</keyword>
<feature type="transmembrane region" description="Helical" evidence="2">
    <location>
        <begin position="795"/>
        <end position="813"/>
    </location>
</feature>
<sequence length="815" mass="90118">MYKKSILRLLSLALFFLCIAFTAQSQDLLRGADLSTVKVDKLSDADILKLKKQLDASGLTQQQAEQLAISKGMSVSEVQKLRSRLLQLSTTTPNNNQQKIQPDTQLSQNLQDTTINQYLDTIAHKPLIDPRIFGAELFNNPTLNFQPNIPVATPVNYIIGPNDQLNINVYGVQETSIQLNVSPEGNILIPNVGQVQVAGLSIEDATQKISNLMGRTAYSTLRSGGSRLSITVGQIKSISITVIGSNKPGNYTVPSLATAFNALFVAGGPAEFGSFRNIELIRNNKLYRTIDLYRFLVNGDASDNITLQNNDVIRIPTYKTKVIIDGYVKRPGIFEMLPGETMSNLLTYASGFTDSAYKASVKIVQFTGRELGVKDVSAANFNSYQMQGGDSVIVSRILNRFANRITLTGAVFREGIYELTDGMTLRDLINKADGLREDAFTQRAQIFRLKPDFTKEMLSFNPADTMEQRAILLKREDSVVINSIFDLRDDYYVSVLGEVRNPGYYDFRDSLSLKDVILQAGGFTDAAFPQRIEVARLIRRDSLTAQDVRASTIIEVNNINDISAANNNIYLQPSDVVTIKRKPGYLAFQSVTVSGQLQYPGPYVLEKREERVSDLIKRAGGFTPEAYLDGAYIKRYNFNDQAAQARQQAISNIQQQIDDSTIMQQQQTAQKQSDQLPLDIKEILSKPGSPDDIVLMPGDEFIVPKYNAEVRISGSVLFPTQIPYNKRYSVNDYISAAGGVAINGKKSKTYVVYANGKAAAKRGFLFFKSTPEVRPGAEIIVPMKEERQKLSPGEFIGIASALASLAGVVIAILRN</sequence>
<feature type="domain" description="Soluble ligand binding" evidence="5">
    <location>
        <begin position="405"/>
        <end position="451"/>
    </location>
</feature>
<dbReference type="AlphaFoldDB" id="A0A1I5X348"/>
<keyword evidence="2" id="KW-1133">Transmembrane helix</keyword>